<gene>
    <name evidence="2" type="ORF">SAMN03080601_02006</name>
</gene>
<keyword evidence="3" id="KW-1185">Reference proteome</keyword>
<dbReference type="OrthoDB" id="6307329at2"/>
<dbReference type="InterPro" id="IPR029044">
    <property type="entry name" value="Nucleotide-diphossugar_trans"/>
</dbReference>
<evidence type="ECO:0000313" key="3">
    <source>
        <dbReference type="Proteomes" id="UP000191055"/>
    </source>
</evidence>
<sequence length="306" mass="36467">MTIANSPLFSILIANYNNGEYLEECLKSVFAQTYKNWEIIIVDDGSKDEISHVIYRKYINNPKIRIYFNQINKGCGYTKRRCAEEAKGEICGFLDPDDIITPDALELMVEKHWEMHNHSLIYSTHYMCDQELKIKSINQQIQQIDQRGYFCSTGNKVSAFATYKNDRYKQTAGINPLLKRAVDQDLYYKLDETGLFHFINKPLYYYRRHRNGISTDSNELKAIYWFQIVKEDTFIRRVKKKHVYNLTEKEINQGWSSYYIKKAFQKSRQHQFCSMFYLLYKSLQKGPVTRQHISIGLYPIRRYWHP</sequence>
<dbReference type="Pfam" id="PF00535">
    <property type="entry name" value="Glycos_transf_2"/>
    <property type="match status" value="1"/>
</dbReference>
<dbReference type="CDD" id="cd00761">
    <property type="entry name" value="Glyco_tranf_GTA_type"/>
    <property type="match status" value="1"/>
</dbReference>
<evidence type="ECO:0000313" key="2">
    <source>
        <dbReference type="EMBL" id="SKC14001.1"/>
    </source>
</evidence>
<dbReference type="KEGG" id="asx:CDL62_18290"/>
<protein>
    <submittedName>
        <fullName evidence="2">Glycosyltransferase involved in cell wall bisynthesis</fullName>
    </submittedName>
</protein>
<dbReference type="PANTHER" id="PTHR22916">
    <property type="entry name" value="GLYCOSYLTRANSFERASE"/>
    <property type="match status" value="1"/>
</dbReference>
<dbReference type="AlphaFoldDB" id="A0A1T5H089"/>
<dbReference type="PANTHER" id="PTHR22916:SF3">
    <property type="entry name" value="UDP-GLCNAC:BETAGAL BETA-1,3-N-ACETYLGLUCOSAMINYLTRANSFERASE-LIKE PROTEIN 1"/>
    <property type="match status" value="1"/>
</dbReference>
<evidence type="ECO:0000259" key="1">
    <source>
        <dbReference type="Pfam" id="PF00535"/>
    </source>
</evidence>
<dbReference type="STRING" id="889453.SAMN03080601_02006"/>
<reference evidence="2 3" key="1">
    <citation type="submission" date="2017-02" db="EMBL/GenBank/DDBJ databases">
        <authorList>
            <person name="Peterson S.W."/>
        </authorList>
    </citation>
    <scope>NUCLEOTIDE SEQUENCE [LARGE SCALE GENOMIC DNA]</scope>
    <source>
        <strain evidence="2 3">DSM 24412</strain>
    </source>
</reference>
<organism evidence="2 3">
    <name type="scientific">Alkalitalea saponilacus</name>
    <dbReference type="NCBI Taxonomy" id="889453"/>
    <lineage>
        <taxon>Bacteria</taxon>
        <taxon>Pseudomonadati</taxon>
        <taxon>Bacteroidota</taxon>
        <taxon>Bacteroidia</taxon>
        <taxon>Marinilabiliales</taxon>
        <taxon>Marinilabiliaceae</taxon>
        <taxon>Alkalitalea</taxon>
    </lineage>
</organism>
<proteinExistence type="predicted"/>
<dbReference type="Gene3D" id="3.90.550.10">
    <property type="entry name" value="Spore Coat Polysaccharide Biosynthesis Protein SpsA, Chain A"/>
    <property type="match status" value="1"/>
</dbReference>
<dbReference type="Proteomes" id="UP000191055">
    <property type="component" value="Unassembled WGS sequence"/>
</dbReference>
<dbReference type="GO" id="GO:0016758">
    <property type="term" value="F:hexosyltransferase activity"/>
    <property type="evidence" value="ECO:0007669"/>
    <property type="project" value="UniProtKB-ARBA"/>
</dbReference>
<dbReference type="InterPro" id="IPR001173">
    <property type="entry name" value="Glyco_trans_2-like"/>
</dbReference>
<dbReference type="RefSeq" id="WP_079557741.1">
    <property type="nucleotide sequence ID" value="NZ_CP021904.1"/>
</dbReference>
<dbReference type="EMBL" id="FUYV01000011">
    <property type="protein sequence ID" value="SKC14001.1"/>
    <property type="molecule type" value="Genomic_DNA"/>
</dbReference>
<name>A0A1T5H089_9BACT</name>
<keyword evidence="2" id="KW-0808">Transferase</keyword>
<dbReference type="SUPFAM" id="SSF53448">
    <property type="entry name" value="Nucleotide-diphospho-sugar transferases"/>
    <property type="match status" value="1"/>
</dbReference>
<feature type="domain" description="Glycosyltransferase 2-like" evidence="1">
    <location>
        <begin position="10"/>
        <end position="145"/>
    </location>
</feature>
<accession>A0A1T5H089</accession>